<dbReference type="RefSeq" id="WP_147164257.1">
    <property type="nucleotide sequence ID" value="NZ_BJZO01000067.1"/>
</dbReference>
<dbReference type="InterPro" id="IPR005750">
    <property type="entry name" value="UDP_GlcNAc_COvinyl_MurA"/>
</dbReference>
<feature type="binding site" evidence="13">
    <location>
        <position position="334"/>
    </location>
    <ligand>
        <name>UDP-N-acetyl-alpha-D-glucosamine</name>
        <dbReference type="ChEBI" id="CHEBI:57705"/>
    </ligand>
</feature>
<evidence type="ECO:0000256" key="1">
    <source>
        <dbReference type="ARBA" id="ARBA00004496"/>
    </source>
</evidence>
<comment type="caution">
    <text evidence="13">Lacks conserved residue(s) required for the propagation of feature annotation.</text>
</comment>
<feature type="active site" description="Proton donor" evidence="13">
    <location>
        <position position="122"/>
    </location>
</feature>
<dbReference type="AlphaFoldDB" id="A0A512H9Y3"/>
<evidence type="ECO:0000256" key="5">
    <source>
        <dbReference type="ARBA" id="ARBA00022679"/>
    </source>
</evidence>
<dbReference type="EC" id="2.5.1.7" evidence="13"/>
<dbReference type="Proteomes" id="UP000321567">
    <property type="component" value="Unassembled WGS sequence"/>
</dbReference>
<evidence type="ECO:0000313" key="16">
    <source>
        <dbReference type="Proteomes" id="UP000321567"/>
    </source>
</evidence>
<dbReference type="GO" id="GO:0051301">
    <property type="term" value="P:cell division"/>
    <property type="evidence" value="ECO:0007669"/>
    <property type="project" value="UniProtKB-KW"/>
</dbReference>
<dbReference type="SUPFAM" id="SSF55205">
    <property type="entry name" value="EPT/RTPC-like"/>
    <property type="match status" value="1"/>
</dbReference>
<feature type="domain" description="Enolpyruvate transferase" evidence="14">
    <location>
        <begin position="8"/>
        <end position="413"/>
    </location>
</feature>
<evidence type="ECO:0000256" key="6">
    <source>
        <dbReference type="ARBA" id="ARBA00022960"/>
    </source>
</evidence>
<keyword evidence="9 13" id="KW-0961">Cell wall biogenesis/degradation</keyword>
<evidence type="ECO:0000259" key="14">
    <source>
        <dbReference type="Pfam" id="PF00275"/>
    </source>
</evidence>
<feature type="modified residue" description="2-(S-cysteinyl)pyruvic acid O-phosphothioketal" evidence="13">
    <location>
        <position position="122"/>
    </location>
</feature>
<comment type="subcellular location">
    <subcellularLocation>
        <location evidence="1 13">Cytoplasm</location>
    </subcellularLocation>
</comment>
<evidence type="ECO:0000256" key="2">
    <source>
        <dbReference type="ARBA" id="ARBA00004752"/>
    </source>
</evidence>
<dbReference type="GO" id="GO:0009252">
    <property type="term" value="P:peptidoglycan biosynthetic process"/>
    <property type="evidence" value="ECO:0007669"/>
    <property type="project" value="UniProtKB-UniRule"/>
</dbReference>
<dbReference type="FunFam" id="3.65.10.10:FF:000001">
    <property type="entry name" value="UDP-N-acetylglucosamine 1-carboxyvinyltransferase"/>
    <property type="match status" value="1"/>
</dbReference>
<evidence type="ECO:0000256" key="4">
    <source>
        <dbReference type="ARBA" id="ARBA00022618"/>
    </source>
</evidence>
<dbReference type="GO" id="GO:0008760">
    <property type="term" value="F:UDP-N-acetylglucosamine 1-carboxyvinyltransferase activity"/>
    <property type="evidence" value="ECO:0007669"/>
    <property type="project" value="UniProtKB-UniRule"/>
</dbReference>
<dbReference type="UniPathway" id="UPA00219"/>
<keyword evidence="10 13" id="KW-0670">Pyruvate</keyword>
<dbReference type="PANTHER" id="PTHR43783">
    <property type="entry name" value="UDP-N-ACETYLGLUCOSAMINE 1-CARBOXYVINYLTRANSFERASE"/>
    <property type="match status" value="1"/>
</dbReference>
<keyword evidence="4 13" id="KW-0132">Cell division</keyword>
<evidence type="ECO:0000256" key="10">
    <source>
        <dbReference type="ARBA" id="ARBA00023317"/>
    </source>
</evidence>
<dbReference type="GO" id="GO:0008360">
    <property type="term" value="P:regulation of cell shape"/>
    <property type="evidence" value="ECO:0007669"/>
    <property type="project" value="UniProtKB-KW"/>
</dbReference>
<dbReference type="EMBL" id="BJZO01000067">
    <property type="protein sequence ID" value="GEO82242.1"/>
    <property type="molecule type" value="Genomic_DNA"/>
</dbReference>
<keyword evidence="6 13" id="KW-0133">Cell shape</keyword>
<dbReference type="Pfam" id="PF00275">
    <property type="entry name" value="EPSP_synthase"/>
    <property type="match status" value="1"/>
</dbReference>
<keyword evidence="7 13" id="KW-0573">Peptidoglycan synthesis</keyword>
<dbReference type="InterPro" id="IPR036968">
    <property type="entry name" value="Enolpyruvate_Tfrase_sf"/>
</dbReference>
<comment type="function">
    <text evidence="13">Cell wall formation. Adds enolpyruvyl to UDP-N-acetylglucosamine.</text>
</comment>
<dbReference type="NCBIfam" id="NF006873">
    <property type="entry name" value="PRK09369.1"/>
    <property type="match status" value="1"/>
</dbReference>
<dbReference type="InterPro" id="IPR013792">
    <property type="entry name" value="RNA3'P_cycl/enolpyr_Trfase_a/b"/>
</dbReference>
<dbReference type="PANTHER" id="PTHR43783:SF1">
    <property type="entry name" value="UDP-N-ACETYLGLUCOSAMINE 1-CARBOXYVINYLTRANSFERASE"/>
    <property type="match status" value="1"/>
</dbReference>
<dbReference type="HAMAP" id="MF_00111">
    <property type="entry name" value="MurA"/>
    <property type="match status" value="1"/>
</dbReference>
<keyword evidence="5 13" id="KW-0808">Transferase</keyword>
<evidence type="ECO:0000256" key="11">
    <source>
        <dbReference type="ARBA" id="ARBA00038367"/>
    </source>
</evidence>
<evidence type="ECO:0000256" key="9">
    <source>
        <dbReference type="ARBA" id="ARBA00023316"/>
    </source>
</evidence>
<dbReference type="CDD" id="cd01555">
    <property type="entry name" value="UdpNAET"/>
    <property type="match status" value="1"/>
</dbReference>
<keyword evidence="8 13" id="KW-0131">Cell cycle</keyword>
<dbReference type="InterPro" id="IPR050068">
    <property type="entry name" value="MurA_subfamily"/>
</dbReference>
<dbReference type="InterPro" id="IPR001986">
    <property type="entry name" value="Enolpyruvate_Tfrase_dom"/>
</dbReference>
<evidence type="ECO:0000256" key="12">
    <source>
        <dbReference type="ARBA" id="ARBA00047527"/>
    </source>
</evidence>
<organism evidence="15 16">
    <name type="scientific">Pararhodospirillum oryzae</name>
    <dbReference type="NCBI Taxonomy" id="478448"/>
    <lineage>
        <taxon>Bacteria</taxon>
        <taxon>Pseudomonadati</taxon>
        <taxon>Pseudomonadota</taxon>
        <taxon>Alphaproteobacteria</taxon>
        <taxon>Rhodospirillales</taxon>
        <taxon>Rhodospirillaceae</taxon>
        <taxon>Pararhodospirillum</taxon>
    </lineage>
</organism>
<feature type="binding site" evidence="13">
    <location>
        <begin position="127"/>
        <end position="131"/>
    </location>
    <ligand>
        <name>UDP-N-acetyl-alpha-D-glucosamine</name>
        <dbReference type="ChEBI" id="CHEBI:57705"/>
    </ligand>
</feature>
<sequence>MDRIRLVGGAPLEGTVRIGGAKNAALALMPVALLTDQTVRLTNVPDLADIRTMAALLEHMGVGVHLNGASTAAGRVVALDAGGLKETTAPYDLVRRMRASILVLGPLVARHGKARVSLPGGCAIGTRPVDLHLKALEALGAEIDLREGYVNARVDGRLKGARFAFSKVTVGGTENALMAAVLAEGETILENVAREPEIVDLGRCLQSMGAEIEGLGTSTLRIRGVESLGGTTHAVVPDRIETGTYALAAAITRGHLTLTGTRLDLVESLIDHLRRAGVRVARAEGGLEVDARGAPVVGVDVMTEPFPGFPTDMQAQWMALMATADGASMITESIFENRFMHVPELTRMGADINIHGGSAIVRGVRHLSGAPVMATDLRASVCLVLAGLAAEGETIVNRVYHLDRGYECLEAKLAACGASIERLSERGAAG</sequence>
<keyword evidence="16" id="KW-1185">Reference proteome</keyword>
<gene>
    <name evidence="13 15" type="primary">murA</name>
    <name evidence="15" type="ORF">ROR02_23730</name>
</gene>
<dbReference type="NCBIfam" id="TIGR01072">
    <property type="entry name" value="murA"/>
    <property type="match status" value="1"/>
</dbReference>
<comment type="pathway">
    <text evidence="2 13">Cell wall biogenesis; peptidoglycan biosynthesis.</text>
</comment>
<evidence type="ECO:0000256" key="8">
    <source>
        <dbReference type="ARBA" id="ARBA00023306"/>
    </source>
</evidence>
<comment type="catalytic activity">
    <reaction evidence="12 13">
        <text>phosphoenolpyruvate + UDP-N-acetyl-alpha-D-glucosamine = UDP-N-acetyl-3-O-(1-carboxyvinyl)-alpha-D-glucosamine + phosphate</text>
        <dbReference type="Rhea" id="RHEA:18681"/>
        <dbReference type="ChEBI" id="CHEBI:43474"/>
        <dbReference type="ChEBI" id="CHEBI:57705"/>
        <dbReference type="ChEBI" id="CHEBI:58702"/>
        <dbReference type="ChEBI" id="CHEBI:68483"/>
        <dbReference type="EC" id="2.5.1.7"/>
    </reaction>
</comment>
<dbReference type="OrthoDB" id="9803760at2"/>
<feature type="binding site" evidence="13">
    <location>
        <position position="98"/>
    </location>
    <ligand>
        <name>UDP-N-acetyl-alpha-D-glucosamine</name>
        <dbReference type="ChEBI" id="CHEBI:57705"/>
    </ligand>
</feature>
<evidence type="ECO:0000256" key="3">
    <source>
        <dbReference type="ARBA" id="ARBA00022490"/>
    </source>
</evidence>
<feature type="binding site" evidence="13">
    <location>
        <position position="312"/>
    </location>
    <ligand>
        <name>UDP-N-acetyl-alpha-D-glucosamine</name>
        <dbReference type="ChEBI" id="CHEBI:57705"/>
    </ligand>
</feature>
<evidence type="ECO:0000256" key="13">
    <source>
        <dbReference type="HAMAP-Rule" id="MF_00111"/>
    </source>
</evidence>
<dbReference type="GO" id="GO:0071555">
    <property type="term" value="P:cell wall organization"/>
    <property type="evidence" value="ECO:0007669"/>
    <property type="project" value="UniProtKB-KW"/>
</dbReference>
<name>A0A512H9Y3_9PROT</name>
<dbReference type="GO" id="GO:0005737">
    <property type="term" value="C:cytoplasm"/>
    <property type="evidence" value="ECO:0007669"/>
    <property type="project" value="UniProtKB-SubCell"/>
</dbReference>
<protein>
    <recommendedName>
        <fullName evidence="13">UDP-N-acetylglucosamine 1-carboxyvinyltransferase</fullName>
        <ecNumber evidence="13">2.5.1.7</ecNumber>
    </recommendedName>
    <alternativeName>
        <fullName evidence="13">Enoylpyruvate transferase</fullName>
    </alternativeName>
    <alternativeName>
        <fullName evidence="13">UDP-N-acetylglucosamine enolpyruvyl transferase</fullName>
        <shortName evidence="13">EPT</shortName>
    </alternativeName>
</protein>
<dbReference type="Gene3D" id="3.65.10.10">
    <property type="entry name" value="Enolpyruvate transferase domain"/>
    <property type="match status" value="2"/>
</dbReference>
<evidence type="ECO:0000256" key="7">
    <source>
        <dbReference type="ARBA" id="ARBA00022984"/>
    </source>
</evidence>
<comment type="similarity">
    <text evidence="11 13">Belongs to the EPSP synthase family. MurA subfamily.</text>
</comment>
<comment type="caution">
    <text evidence="15">The sequence shown here is derived from an EMBL/GenBank/DDBJ whole genome shotgun (WGS) entry which is preliminary data.</text>
</comment>
<keyword evidence="3 13" id="KW-0963">Cytoplasm</keyword>
<reference evidence="15 16" key="1">
    <citation type="submission" date="2019-07" db="EMBL/GenBank/DDBJ databases">
        <title>Whole genome shotgun sequence of Rhodospirillum oryzae NBRC 107573.</title>
        <authorList>
            <person name="Hosoyama A."/>
            <person name="Uohara A."/>
            <person name="Ohji S."/>
            <person name="Ichikawa N."/>
        </authorList>
    </citation>
    <scope>NUCLEOTIDE SEQUENCE [LARGE SCALE GENOMIC DNA]</scope>
    <source>
        <strain evidence="15 16">NBRC 107573</strain>
    </source>
</reference>
<evidence type="ECO:0000313" key="15">
    <source>
        <dbReference type="EMBL" id="GEO82242.1"/>
    </source>
</evidence>
<accession>A0A512H9Y3</accession>
<feature type="binding site" evidence="13">
    <location>
        <begin position="22"/>
        <end position="23"/>
    </location>
    <ligand>
        <name>phosphoenolpyruvate</name>
        <dbReference type="ChEBI" id="CHEBI:58702"/>
    </ligand>
</feature>
<proteinExistence type="inferred from homology"/>
<dbReference type="GO" id="GO:0019277">
    <property type="term" value="P:UDP-N-acetylgalactosamine biosynthetic process"/>
    <property type="evidence" value="ECO:0007669"/>
    <property type="project" value="InterPro"/>
</dbReference>